<feature type="transmembrane region" description="Helical" evidence="6">
    <location>
        <begin position="102"/>
        <end position="123"/>
    </location>
</feature>
<feature type="transmembrane region" description="Helical" evidence="6">
    <location>
        <begin position="163"/>
        <end position="185"/>
    </location>
</feature>
<dbReference type="InterPro" id="IPR005829">
    <property type="entry name" value="Sugar_transporter_CS"/>
</dbReference>
<feature type="transmembrane region" description="Helical" evidence="6">
    <location>
        <begin position="252"/>
        <end position="273"/>
    </location>
</feature>
<evidence type="ECO:0000313" key="8">
    <source>
        <dbReference type="EMBL" id="MXN16439.1"/>
    </source>
</evidence>
<feature type="transmembrane region" description="Helical" evidence="6">
    <location>
        <begin position="7"/>
        <end position="25"/>
    </location>
</feature>
<dbReference type="CDD" id="cd17320">
    <property type="entry name" value="MFS_MdfA_MDR_like"/>
    <property type="match status" value="1"/>
</dbReference>
<protein>
    <submittedName>
        <fullName evidence="8">MFS transporter</fullName>
    </submittedName>
</protein>
<evidence type="ECO:0000256" key="4">
    <source>
        <dbReference type="ARBA" id="ARBA00022989"/>
    </source>
</evidence>
<gene>
    <name evidence="8" type="ORF">GR170_01225</name>
</gene>
<dbReference type="GO" id="GO:0022857">
    <property type="term" value="F:transmembrane transporter activity"/>
    <property type="evidence" value="ECO:0007669"/>
    <property type="project" value="InterPro"/>
</dbReference>
<comment type="caution">
    <text evidence="8">The sequence shown here is derived from an EMBL/GenBank/DDBJ whole genome shotgun (WGS) entry which is preliminary data.</text>
</comment>
<dbReference type="PANTHER" id="PTHR43124">
    <property type="entry name" value="PURINE EFFLUX PUMP PBUE"/>
    <property type="match status" value="1"/>
</dbReference>
<feature type="domain" description="Major facilitator superfamily (MFS) profile" evidence="7">
    <location>
        <begin position="8"/>
        <end position="401"/>
    </location>
</feature>
<feature type="transmembrane region" description="Helical" evidence="6">
    <location>
        <begin position="344"/>
        <end position="366"/>
    </location>
</feature>
<dbReference type="PROSITE" id="PS50850">
    <property type="entry name" value="MFS"/>
    <property type="match status" value="1"/>
</dbReference>
<evidence type="ECO:0000256" key="3">
    <source>
        <dbReference type="ARBA" id="ARBA00022692"/>
    </source>
</evidence>
<dbReference type="GO" id="GO:0005886">
    <property type="term" value="C:plasma membrane"/>
    <property type="evidence" value="ECO:0007669"/>
    <property type="project" value="UniProtKB-SubCell"/>
</dbReference>
<sequence>MAQRIHPVEFVAIMAMMMASVAFSIDSMLPALPDMARDLQLEDANDIQLVLSMFMIGMGLGTFFTGPLSDSFGRKTIILLGVAIYLLGTVLAWRAPTLDLLVAARMLQGLGAAAPRIIAIAIIRDLHSGRDMARLVSFVMMVFTIFPAIAPLVGAWIVGFSSWHGIFIAFMIFVLIGSSWFTLRIEEPLPKERRRPFRVISIVHAAREMLGIQMVRLTLVVQVLIMSTMFITISLIEPAFTQVFDRSTQFPYWFFALGMLAGTSSLVNATLVGRYGMRKIITFVLSCFLVLSAAMLLFHLFGPRGLPYFVAYLVWQAAVYYQIGMTMGNLNALAMEPVGHIAGLAASVIGAVSTISSAILSTLVAQTFNGTILPQLLSSFVLSGLALLVMLRVNHLERHKDQ</sequence>
<evidence type="ECO:0000256" key="6">
    <source>
        <dbReference type="SAM" id="Phobius"/>
    </source>
</evidence>
<organism evidence="8 9">
    <name type="scientific">Pseudooceanicola albus</name>
    <dbReference type="NCBI Taxonomy" id="2692189"/>
    <lineage>
        <taxon>Bacteria</taxon>
        <taxon>Pseudomonadati</taxon>
        <taxon>Pseudomonadota</taxon>
        <taxon>Alphaproteobacteria</taxon>
        <taxon>Rhodobacterales</taxon>
        <taxon>Paracoccaceae</taxon>
        <taxon>Pseudooceanicola</taxon>
    </lineage>
</organism>
<dbReference type="SUPFAM" id="SSF103473">
    <property type="entry name" value="MFS general substrate transporter"/>
    <property type="match status" value="1"/>
</dbReference>
<dbReference type="EMBL" id="WUMU01000001">
    <property type="protein sequence ID" value="MXN16439.1"/>
    <property type="molecule type" value="Genomic_DNA"/>
</dbReference>
<evidence type="ECO:0000256" key="5">
    <source>
        <dbReference type="ARBA" id="ARBA00023136"/>
    </source>
</evidence>
<keyword evidence="2" id="KW-1003">Cell membrane</keyword>
<feature type="transmembrane region" description="Helical" evidence="6">
    <location>
        <begin position="372"/>
        <end position="391"/>
    </location>
</feature>
<feature type="transmembrane region" description="Helical" evidence="6">
    <location>
        <begin position="77"/>
        <end position="96"/>
    </location>
</feature>
<keyword evidence="4 6" id="KW-1133">Transmembrane helix</keyword>
<keyword evidence="3 6" id="KW-0812">Transmembrane</keyword>
<feature type="transmembrane region" description="Helical" evidence="6">
    <location>
        <begin position="306"/>
        <end position="323"/>
    </location>
</feature>
<name>A0A6L7FXM2_9RHOB</name>
<dbReference type="InterPro" id="IPR020846">
    <property type="entry name" value="MFS_dom"/>
</dbReference>
<proteinExistence type="predicted"/>
<dbReference type="Gene3D" id="1.20.1720.10">
    <property type="entry name" value="Multidrug resistance protein D"/>
    <property type="match status" value="1"/>
</dbReference>
<dbReference type="InterPro" id="IPR036259">
    <property type="entry name" value="MFS_trans_sf"/>
</dbReference>
<evidence type="ECO:0000256" key="2">
    <source>
        <dbReference type="ARBA" id="ARBA00022475"/>
    </source>
</evidence>
<comment type="subcellular location">
    <subcellularLocation>
        <location evidence="1">Cell membrane</location>
        <topology evidence="1">Multi-pass membrane protein</topology>
    </subcellularLocation>
</comment>
<dbReference type="InterPro" id="IPR050189">
    <property type="entry name" value="MFS_Efflux_Transporters"/>
</dbReference>
<dbReference type="InterPro" id="IPR011701">
    <property type="entry name" value="MFS"/>
</dbReference>
<feature type="transmembrane region" description="Helical" evidence="6">
    <location>
        <begin position="280"/>
        <end position="300"/>
    </location>
</feature>
<dbReference type="RefSeq" id="WP_160890979.1">
    <property type="nucleotide sequence ID" value="NZ_WUMU01000001.1"/>
</dbReference>
<dbReference type="AlphaFoldDB" id="A0A6L7FXM2"/>
<evidence type="ECO:0000256" key="1">
    <source>
        <dbReference type="ARBA" id="ARBA00004651"/>
    </source>
</evidence>
<dbReference type="PANTHER" id="PTHR43124:SF3">
    <property type="entry name" value="CHLORAMPHENICOL EFFLUX PUMP RV0191"/>
    <property type="match status" value="1"/>
</dbReference>
<evidence type="ECO:0000313" key="9">
    <source>
        <dbReference type="Proteomes" id="UP000477911"/>
    </source>
</evidence>
<feature type="transmembrane region" description="Helical" evidence="6">
    <location>
        <begin position="217"/>
        <end position="240"/>
    </location>
</feature>
<accession>A0A6L7FXM2</accession>
<dbReference type="PROSITE" id="PS00216">
    <property type="entry name" value="SUGAR_TRANSPORT_1"/>
    <property type="match status" value="1"/>
</dbReference>
<feature type="transmembrane region" description="Helical" evidence="6">
    <location>
        <begin position="135"/>
        <end position="157"/>
    </location>
</feature>
<keyword evidence="5 6" id="KW-0472">Membrane</keyword>
<feature type="transmembrane region" description="Helical" evidence="6">
    <location>
        <begin position="47"/>
        <end position="65"/>
    </location>
</feature>
<dbReference type="Proteomes" id="UP000477911">
    <property type="component" value="Unassembled WGS sequence"/>
</dbReference>
<keyword evidence="9" id="KW-1185">Reference proteome</keyword>
<dbReference type="Pfam" id="PF07690">
    <property type="entry name" value="MFS_1"/>
    <property type="match status" value="1"/>
</dbReference>
<evidence type="ECO:0000259" key="7">
    <source>
        <dbReference type="PROSITE" id="PS50850"/>
    </source>
</evidence>
<reference evidence="8 9" key="1">
    <citation type="submission" date="2019-12" db="EMBL/GenBank/DDBJ databases">
        <authorList>
            <person name="Li M."/>
        </authorList>
    </citation>
    <scope>NUCLEOTIDE SEQUENCE [LARGE SCALE GENOMIC DNA]</scope>
    <source>
        <strain evidence="8 9">GBMRC 2024</strain>
    </source>
</reference>